<evidence type="ECO:0000256" key="2">
    <source>
        <dbReference type="PROSITE-ProRule" id="PRU00335"/>
    </source>
</evidence>
<proteinExistence type="predicted"/>
<reference evidence="5" key="1">
    <citation type="submission" date="2016-12" db="EMBL/GenBank/DDBJ databases">
        <authorList>
            <person name="Rodrigo-Torres L."/>
            <person name="Arahal R.D."/>
            <person name="Lucena T."/>
        </authorList>
    </citation>
    <scope>NUCLEOTIDE SEQUENCE [LARGE SCALE GENOMIC DNA]</scope>
</reference>
<evidence type="ECO:0000256" key="1">
    <source>
        <dbReference type="ARBA" id="ARBA00023125"/>
    </source>
</evidence>
<keyword evidence="1 2" id="KW-0238">DNA-binding</keyword>
<evidence type="ECO:0000259" key="3">
    <source>
        <dbReference type="PROSITE" id="PS50977"/>
    </source>
</evidence>
<dbReference type="PROSITE" id="PS50977">
    <property type="entry name" value="HTH_TETR_2"/>
    <property type="match status" value="1"/>
</dbReference>
<feature type="DNA-binding region" description="H-T-H motif" evidence="2">
    <location>
        <begin position="38"/>
        <end position="57"/>
    </location>
</feature>
<dbReference type="OrthoDB" id="9151800at2"/>
<dbReference type="EMBL" id="FRFG01000014">
    <property type="protein sequence ID" value="SHO55439.1"/>
    <property type="molecule type" value="Genomic_DNA"/>
</dbReference>
<gene>
    <name evidence="4" type="primary">ttgR</name>
    <name evidence="4" type="ORF">VQ7734_01167</name>
</gene>
<dbReference type="PRINTS" id="PR00455">
    <property type="entry name" value="HTHTETR"/>
</dbReference>
<dbReference type="SUPFAM" id="SSF46689">
    <property type="entry name" value="Homeodomain-like"/>
    <property type="match status" value="1"/>
</dbReference>
<dbReference type="STRING" id="1117707.VQ7734_01167"/>
<dbReference type="RefSeq" id="WP_073580437.1">
    <property type="nucleotide sequence ID" value="NZ_AP024898.1"/>
</dbReference>
<feature type="domain" description="HTH tetR-type" evidence="3">
    <location>
        <begin position="15"/>
        <end position="75"/>
    </location>
</feature>
<evidence type="ECO:0000313" key="5">
    <source>
        <dbReference type="Proteomes" id="UP000184600"/>
    </source>
</evidence>
<dbReference type="InterPro" id="IPR009057">
    <property type="entry name" value="Homeodomain-like_sf"/>
</dbReference>
<sequence length="246" mass="28590">MTTKKQGRRSAQAAENTRQQIMQVATDLFCEFGYARVSLRMISEKAQISHSLIRHHFGSKEQIWYSISDTLHECIDQYGLNILNTLPESLAINERIYQFMVRILAFTLVYKQPIQLMADVVRQEGERFDYFVGQTGEVEHSIDQLTAIYNRKYPDNPIKFWEIKWQMIMFAHSAASLQPFLMKTWGNECDSEQDCLMKHWQMYNNLLAGQFHIPLRSRLNPGTLEELIVNDAFCCPCQPLSGNQAP</sequence>
<dbReference type="InterPro" id="IPR001647">
    <property type="entry name" value="HTH_TetR"/>
</dbReference>
<dbReference type="InterPro" id="IPR050624">
    <property type="entry name" value="HTH-type_Tx_Regulator"/>
</dbReference>
<keyword evidence="5" id="KW-1185">Reference proteome</keyword>
<dbReference type="Pfam" id="PF00440">
    <property type="entry name" value="TetR_N"/>
    <property type="match status" value="1"/>
</dbReference>
<accession>A0A1M7YS56</accession>
<name>A0A1M7YS56_9VIBR</name>
<dbReference type="PANTHER" id="PTHR43479">
    <property type="entry name" value="ACREF/ENVCD OPERON REPRESSOR-RELATED"/>
    <property type="match status" value="1"/>
</dbReference>
<evidence type="ECO:0000313" key="4">
    <source>
        <dbReference type="EMBL" id="SHO55439.1"/>
    </source>
</evidence>
<protein>
    <submittedName>
        <fullName evidence="4">HTH-type transcriptional regulator TtgR</fullName>
    </submittedName>
</protein>
<dbReference type="Proteomes" id="UP000184600">
    <property type="component" value="Unassembled WGS sequence"/>
</dbReference>
<dbReference type="PANTHER" id="PTHR43479:SF12">
    <property type="entry name" value="TRANSCRIPTIONAL REGULATORY PROTEIN"/>
    <property type="match status" value="1"/>
</dbReference>
<organism evidence="4 5">
    <name type="scientific">Vibrio quintilis</name>
    <dbReference type="NCBI Taxonomy" id="1117707"/>
    <lineage>
        <taxon>Bacteria</taxon>
        <taxon>Pseudomonadati</taxon>
        <taxon>Pseudomonadota</taxon>
        <taxon>Gammaproteobacteria</taxon>
        <taxon>Vibrionales</taxon>
        <taxon>Vibrionaceae</taxon>
        <taxon>Vibrio</taxon>
    </lineage>
</organism>
<dbReference type="AlphaFoldDB" id="A0A1M7YS56"/>
<dbReference type="Gene3D" id="1.10.357.10">
    <property type="entry name" value="Tetracycline Repressor, domain 2"/>
    <property type="match status" value="1"/>
</dbReference>
<dbReference type="GO" id="GO:0003677">
    <property type="term" value="F:DNA binding"/>
    <property type="evidence" value="ECO:0007669"/>
    <property type="project" value="UniProtKB-UniRule"/>
</dbReference>